<organism evidence="2 3">
    <name type="scientific">Alteromonas salexigens</name>
    <dbReference type="NCBI Taxonomy" id="2982530"/>
    <lineage>
        <taxon>Bacteria</taxon>
        <taxon>Pseudomonadati</taxon>
        <taxon>Pseudomonadota</taxon>
        <taxon>Gammaproteobacteria</taxon>
        <taxon>Alteromonadales</taxon>
        <taxon>Alteromonadaceae</taxon>
        <taxon>Alteromonas/Salinimonas group</taxon>
        <taxon>Alteromonas</taxon>
    </lineage>
</organism>
<name>A0ABT2VVZ7_9ALTE</name>
<dbReference type="Proteomes" id="UP001209257">
    <property type="component" value="Unassembled WGS sequence"/>
</dbReference>
<evidence type="ECO:0000313" key="2">
    <source>
        <dbReference type="EMBL" id="MCU7556019.1"/>
    </source>
</evidence>
<comment type="caution">
    <text evidence="2">The sequence shown here is derived from an EMBL/GenBank/DDBJ whole genome shotgun (WGS) entry which is preliminary data.</text>
</comment>
<keyword evidence="1" id="KW-1133">Transmembrane helix</keyword>
<proteinExistence type="predicted"/>
<keyword evidence="1" id="KW-0472">Membrane</keyword>
<evidence type="ECO:0000256" key="1">
    <source>
        <dbReference type="SAM" id="Phobius"/>
    </source>
</evidence>
<protein>
    <submittedName>
        <fullName evidence="2">NAD/FAD-utilizing enzyme</fullName>
    </submittedName>
</protein>
<reference evidence="3" key="1">
    <citation type="submission" date="2023-07" db="EMBL/GenBank/DDBJ databases">
        <title>Study on multiphase classification of strain Alteromonas salexigens isolated from the Yellow Sea.</title>
        <authorList>
            <person name="Sun L."/>
        </authorList>
    </citation>
    <scope>NUCLEOTIDE SEQUENCE [LARGE SCALE GENOMIC DNA]</scope>
    <source>
        <strain evidence="3">ASW11-19</strain>
    </source>
</reference>
<evidence type="ECO:0000313" key="3">
    <source>
        <dbReference type="Proteomes" id="UP001209257"/>
    </source>
</evidence>
<feature type="transmembrane region" description="Helical" evidence="1">
    <location>
        <begin position="63"/>
        <end position="82"/>
    </location>
</feature>
<gene>
    <name evidence="2" type="ORF">OCL06_15620</name>
</gene>
<keyword evidence="1" id="KW-0812">Transmembrane</keyword>
<accession>A0ABT2VVZ7</accession>
<keyword evidence="3" id="KW-1185">Reference proteome</keyword>
<sequence>MSRHYYISDDLDDLESVENELEQQGVTRNQIHVLSENDAEVEKHHLHAITPFLRQDIVHSSELGALIGVAIAALLLLTVYLFELHTSAVGWLPFIFGALVILGFCIWEGGMIGLQIPNQKFRRFQKLLKKGGHVFFVDTKKDQEASLASVIAKHPNLREITSEKAVIT</sequence>
<feature type="transmembrane region" description="Helical" evidence="1">
    <location>
        <begin position="94"/>
        <end position="116"/>
    </location>
</feature>
<dbReference type="EMBL" id="JAOTJC010000016">
    <property type="protein sequence ID" value="MCU7556019.1"/>
    <property type="molecule type" value="Genomic_DNA"/>
</dbReference>
<dbReference type="RefSeq" id="WP_262996270.1">
    <property type="nucleotide sequence ID" value="NZ_JAOTJC010000016.1"/>
</dbReference>